<name>A0A072TML9_MEDTR</name>
<reference evidence="2" key="3">
    <citation type="submission" date="2015-04" db="UniProtKB">
        <authorList>
            <consortium name="EnsemblPlants"/>
        </authorList>
    </citation>
    <scope>IDENTIFICATION</scope>
    <source>
        <strain evidence="2">cv. Jemalong A17</strain>
    </source>
</reference>
<reference evidence="1 3" key="1">
    <citation type="journal article" date="2011" name="Nature">
        <title>The Medicago genome provides insight into the evolution of rhizobial symbioses.</title>
        <authorList>
            <person name="Young N.D."/>
            <person name="Debelle F."/>
            <person name="Oldroyd G.E."/>
            <person name="Geurts R."/>
            <person name="Cannon S.B."/>
            <person name="Udvardi M.K."/>
            <person name="Benedito V.A."/>
            <person name="Mayer K.F."/>
            <person name="Gouzy J."/>
            <person name="Schoof H."/>
            <person name="Van de Peer Y."/>
            <person name="Proost S."/>
            <person name="Cook D.R."/>
            <person name="Meyers B.C."/>
            <person name="Spannagl M."/>
            <person name="Cheung F."/>
            <person name="De Mita S."/>
            <person name="Krishnakumar V."/>
            <person name="Gundlach H."/>
            <person name="Zhou S."/>
            <person name="Mudge J."/>
            <person name="Bharti A.K."/>
            <person name="Murray J.D."/>
            <person name="Naoumkina M.A."/>
            <person name="Rosen B."/>
            <person name="Silverstein K.A."/>
            <person name="Tang H."/>
            <person name="Rombauts S."/>
            <person name="Zhao P.X."/>
            <person name="Zhou P."/>
            <person name="Barbe V."/>
            <person name="Bardou P."/>
            <person name="Bechner M."/>
            <person name="Bellec A."/>
            <person name="Berger A."/>
            <person name="Berges H."/>
            <person name="Bidwell S."/>
            <person name="Bisseling T."/>
            <person name="Choisne N."/>
            <person name="Couloux A."/>
            <person name="Denny R."/>
            <person name="Deshpande S."/>
            <person name="Dai X."/>
            <person name="Doyle J.J."/>
            <person name="Dudez A.M."/>
            <person name="Farmer A.D."/>
            <person name="Fouteau S."/>
            <person name="Franken C."/>
            <person name="Gibelin C."/>
            <person name="Gish J."/>
            <person name="Goldstein S."/>
            <person name="Gonzalez A.J."/>
            <person name="Green P.J."/>
            <person name="Hallab A."/>
            <person name="Hartog M."/>
            <person name="Hua A."/>
            <person name="Humphray S.J."/>
            <person name="Jeong D.H."/>
            <person name="Jing Y."/>
            <person name="Jocker A."/>
            <person name="Kenton S.M."/>
            <person name="Kim D.J."/>
            <person name="Klee K."/>
            <person name="Lai H."/>
            <person name="Lang C."/>
            <person name="Lin S."/>
            <person name="Macmil S.L."/>
            <person name="Magdelenat G."/>
            <person name="Matthews L."/>
            <person name="McCorrison J."/>
            <person name="Monaghan E.L."/>
            <person name="Mun J.H."/>
            <person name="Najar F.Z."/>
            <person name="Nicholson C."/>
            <person name="Noirot C."/>
            <person name="O'Bleness M."/>
            <person name="Paule C.R."/>
            <person name="Poulain J."/>
            <person name="Prion F."/>
            <person name="Qin B."/>
            <person name="Qu C."/>
            <person name="Retzel E.F."/>
            <person name="Riddle C."/>
            <person name="Sallet E."/>
            <person name="Samain S."/>
            <person name="Samson N."/>
            <person name="Sanders I."/>
            <person name="Saurat O."/>
            <person name="Scarpelli C."/>
            <person name="Schiex T."/>
            <person name="Segurens B."/>
            <person name="Severin A.J."/>
            <person name="Sherrier D.J."/>
            <person name="Shi R."/>
            <person name="Sims S."/>
            <person name="Singer S.R."/>
            <person name="Sinharoy S."/>
            <person name="Sterck L."/>
            <person name="Viollet A."/>
            <person name="Wang B.B."/>
            <person name="Wang K."/>
            <person name="Wang M."/>
            <person name="Wang X."/>
            <person name="Warfsmann J."/>
            <person name="Weissenbach J."/>
            <person name="White D.D."/>
            <person name="White J.D."/>
            <person name="Wiley G.B."/>
            <person name="Wincker P."/>
            <person name="Xing Y."/>
            <person name="Yang L."/>
            <person name="Yao Z."/>
            <person name="Ying F."/>
            <person name="Zhai J."/>
            <person name="Zhou L."/>
            <person name="Zuber A."/>
            <person name="Denarie J."/>
            <person name="Dixon R.A."/>
            <person name="May G.D."/>
            <person name="Schwartz D.C."/>
            <person name="Rogers J."/>
            <person name="Quetier F."/>
            <person name="Town C.D."/>
            <person name="Roe B.A."/>
        </authorList>
    </citation>
    <scope>NUCLEOTIDE SEQUENCE [LARGE SCALE GENOMIC DNA]</scope>
    <source>
        <strain evidence="1">A17</strain>
        <strain evidence="2 3">cv. Jemalong A17</strain>
    </source>
</reference>
<dbReference type="EnsemblPlants" id="KEH18098">
    <property type="protein sequence ID" value="KEH18098"/>
    <property type="gene ID" value="MTR_8g011373"/>
</dbReference>
<evidence type="ECO:0000313" key="1">
    <source>
        <dbReference type="EMBL" id="KEH18098.1"/>
    </source>
</evidence>
<dbReference type="HOGENOM" id="CLU_2964403_0_0_1"/>
<keyword evidence="3" id="KW-1185">Reference proteome</keyword>
<reference evidence="1 3" key="2">
    <citation type="journal article" date="2014" name="BMC Genomics">
        <title>An improved genome release (version Mt4.0) for the model legume Medicago truncatula.</title>
        <authorList>
            <person name="Tang H."/>
            <person name="Krishnakumar V."/>
            <person name="Bidwell S."/>
            <person name="Rosen B."/>
            <person name="Chan A."/>
            <person name="Zhou S."/>
            <person name="Gentzbittel L."/>
            <person name="Childs K.L."/>
            <person name="Yandell M."/>
            <person name="Gundlach H."/>
            <person name="Mayer K.F."/>
            <person name="Schwartz D.C."/>
            <person name="Town C.D."/>
        </authorList>
    </citation>
    <scope>GENOME REANNOTATION</scope>
    <source>
        <strain evidence="1">A17</strain>
        <strain evidence="2 3">cv. Jemalong A17</strain>
    </source>
</reference>
<proteinExistence type="predicted"/>
<dbReference type="Proteomes" id="UP000002051">
    <property type="component" value="Chromosome 8"/>
</dbReference>
<organism evidence="1 3">
    <name type="scientific">Medicago truncatula</name>
    <name type="common">Barrel medic</name>
    <name type="synonym">Medicago tribuloides</name>
    <dbReference type="NCBI Taxonomy" id="3880"/>
    <lineage>
        <taxon>Eukaryota</taxon>
        <taxon>Viridiplantae</taxon>
        <taxon>Streptophyta</taxon>
        <taxon>Embryophyta</taxon>
        <taxon>Tracheophyta</taxon>
        <taxon>Spermatophyta</taxon>
        <taxon>Magnoliopsida</taxon>
        <taxon>eudicotyledons</taxon>
        <taxon>Gunneridae</taxon>
        <taxon>Pentapetalae</taxon>
        <taxon>rosids</taxon>
        <taxon>fabids</taxon>
        <taxon>Fabales</taxon>
        <taxon>Fabaceae</taxon>
        <taxon>Papilionoideae</taxon>
        <taxon>50 kb inversion clade</taxon>
        <taxon>NPAAA clade</taxon>
        <taxon>Hologalegina</taxon>
        <taxon>IRL clade</taxon>
        <taxon>Trifolieae</taxon>
        <taxon>Medicago</taxon>
    </lineage>
</organism>
<accession>A0A072TML9</accession>
<evidence type="ECO:0000313" key="3">
    <source>
        <dbReference type="Proteomes" id="UP000002051"/>
    </source>
</evidence>
<evidence type="ECO:0000313" key="2">
    <source>
        <dbReference type="EnsemblPlants" id="KEH18098"/>
    </source>
</evidence>
<protein>
    <submittedName>
        <fullName evidence="1 2">Uncharacterized protein</fullName>
    </submittedName>
</protein>
<dbReference type="AlphaFoldDB" id="A0A072TML9"/>
<sequence>MAKWNQHIITLLMCDCIKFEPSASQNLTLPLSNGRVDATLNGAKAFLKMRKDNTSMVPP</sequence>
<gene>
    <name evidence="1" type="ordered locus">MTR_8g011373</name>
</gene>
<dbReference type="EMBL" id="CM001224">
    <property type="protein sequence ID" value="KEH18098.1"/>
    <property type="molecule type" value="Genomic_DNA"/>
</dbReference>